<keyword evidence="2" id="KW-0677">Repeat</keyword>
<dbReference type="InterPro" id="IPR032675">
    <property type="entry name" value="LRR_dom_sf"/>
</dbReference>
<evidence type="ECO:0000256" key="1">
    <source>
        <dbReference type="ARBA" id="ARBA00022614"/>
    </source>
</evidence>
<evidence type="ECO:0000313" key="3">
    <source>
        <dbReference type="EMBL" id="MCU7616699.1"/>
    </source>
</evidence>
<organism evidence="3 4">
    <name type="scientific">Chryseobacterium edaphi</name>
    <dbReference type="NCBI Taxonomy" id="2976532"/>
    <lineage>
        <taxon>Bacteria</taxon>
        <taxon>Pseudomonadati</taxon>
        <taxon>Bacteroidota</taxon>
        <taxon>Flavobacteriia</taxon>
        <taxon>Flavobacteriales</taxon>
        <taxon>Weeksellaceae</taxon>
        <taxon>Chryseobacterium group</taxon>
        <taxon>Chryseobacterium</taxon>
    </lineage>
</organism>
<dbReference type="InterPro" id="IPR001611">
    <property type="entry name" value="Leu-rich_rpt"/>
</dbReference>
<evidence type="ECO:0000256" key="2">
    <source>
        <dbReference type="ARBA" id="ARBA00022737"/>
    </source>
</evidence>
<dbReference type="Gene3D" id="3.80.10.10">
    <property type="entry name" value="Ribonuclease Inhibitor"/>
    <property type="match status" value="2"/>
</dbReference>
<gene>
    <name evidence="3" type="ORF">NZ698_05780</name>
</gene>
<dbReference type="PANTHER" id="PTHR15454">
    <property type="entry name" value="NISCHARIN RELATED"/>
    <property type="match status" value="1"/>
</dbReference>
<dbReference type="Pfam" id="PF12799">
    <property type="entry name" value="LRR_4"/>
    <property type="match status" value="1"/>
</dbReference>
<accession>A0ABT2W5M0</accession>
<keyword evidence="4" id="KW-1185">Reference proteome</keyword>
<dbReference type="SMART" id="SM00365">
    <property type="entry name" value="LRR_SD22"/>
    <property type="match status" value="6"/>
</dbReference>
<sequence length="261" mass="30491">MKKPKEIIALEKVYNIKLQQTFVKDDIVTGENTNLFLTDKKNKVVGLNLSDNNIESIKGFENFNELLYLNLYKNSLKVVNGLQALFNLEILIISNNKIVKLNEIPTPKLKMLNLSHNCITKIKGFEKLKNLEELYLTGNQIKEMNAINNLKSLKTLKIDFNALTEVDFQVLSNCNIIHLDLRNNWINKYRNLEVMKEIKHLNLKYNKINEVEIIKEILNLKKLNFINVEGNPFLDKTDLELWGFGYENHLEDLRKYFSSLC</sequence>
<keyword evidence="1" id="KW-0433">Leucine-rich repeat</keyword>
<name>A0ABT2W5M0_9FLAO</name>
<dbReference type="Proteomes" id="UP001208649">
    <property type="component" value="Unassembled WGS sequence"/>
</dbReference>
<dbReference type="SUPFAM" id="SSF52058">
    <property type="entry name" value="L domain-like"/>
    <property type="match status" value="1"/>
</dbReference>
<reference evidence="4" key="1">
    <citation type="submission" date="2023-07" db="EMBL/GenBank/DDBJ databases">
        <title>Chryseobacterium sp. strain PBS4-4 Genome sequencing and assembly.</title>
        <authorList>
            <person name="Jung Y."/>
        </authorList>
    </citation>
    <scope>NUCLEOTIDE SEQUENCE [LARGE SCALE GENOMIC DNA]</scope>
    <source>
        <strain evidence="4">PBS4-4</strain>
    </source>
</reference>
<dbReference type="InterPro" id="IPR025875">
    <property type="entry name" value="Leu-rich_rpt_4"/>
</dbReference>
<protein>
    <submittedName>
        <fullName evidence="3">Protein phosphatase 1 regulatory subunit 42</fullName>
    </submittedName>
</protein>
<dbReference type="PROSITE" id="PS51450">
    <property type="entry name" value="LRR"/>
    <property type="match status" value="3"/>
</dbReference>
<comment type="caution">
    <text evidence="3">The sequence shown here is derived from an EMBL/GenBank/DDBJ whole genome shotgun (WGS) entry which is preliminary data.</text>
</comment>
<dbReference type="EMBL" id="JAOTEM010000001">
    <property type="protein sequence ID" value="MCU7616699.1"/>
    <property type="molecule type" value="Genomic_DNA"/>
</dbReference>
<dbReference type="RefSeq" id="WP_263002131.1">
    <property type="nucleotide sequence ID" value="NZ_JAOTEM010000001.1"/>
</dbReference>
<dbReference type="InterPro" id="IPR003591">
    <property type="entry name" value="Leu-rich_rpt_typical-subtyp"/>
</dbReference>
<evidence type="ECO:0000313" key="4">
    <source>
        <dbReference type="Proteomes" id="UP001208649"/>
    </source>
</evidence>
<proteinExistence type="predicted"/>
<dbReference type="SMART" id="SM00369">
    <property type="entry name" value="LRR_TYP"/>
    <property type="match status" value="3"/>
</dbReference>